<dbReference type="OrthoDB" id="9775903at2"/>
<evidence type="ECO:0000256" key="2">
    <source>
        <dbReference type="ARBA" id="ARBA00022475"/>
    </source>
</evidence>
<feature type="transmembrane region" description="Helical" evidence="6">
    <location>
        <begin position="36"/>
        <end position="58"/>
    </location>
</feature>
<protein>
    <submittedName>
        <fullName evidence="7">Uncharacterized protein</fullName>
    </submittedName>
</protein>
<dbReference type="EMBL" id="NGKU01000001">
    <property type="protein sequence ID" value="OTN77250.1"/>
    <property type="molecule type" value="Genomic_DNA"/>
</dbReference>
<keyword evidence="3 6" id="KW-0812">Transmembrane</keyword>
<dbReference type="PANTHER" id="PTHR30213">
    <property type="entry name" value="INNER MEMBRANE PROTEIN YHJD"/>
    <property type="match status" value="1"/>
</dbReference>
<dbReference type="PIRSF" id="PIRSF035875">
    <property type="entry name" value="RNase_BN"/>
    <property type="match status" value="1"/>
</dbReference>
<evidence type="ECO:0000256" key="1">
    <source>
        <dbReference type="ARBA" id="ARBA00004651"/>
    </source>
</evidence>
<keyword evidence="2" id="KW-1003">Cell membrane</keyword>
<dbReference type="PANTHER" id="PTHR30213:SF0">
    <property type="entry name" value="UPF0761 MEMBRANE PROTEIN YIHY"/>
    <property type="match status" value="1"/>
</dbReference>
<sequence>MKIVEKVKSNQKLMRFIETTQVRITESEMGTTSVVVAYYLLFSLFPLLIAVGNLLPFLSIDPNTVLPYVQELFPREIYDFIGPAIESLLTNSSGGLLSISALAALWSASQSINALQIAMNKAFGVDQRSNFIVVRAVSFVIILLFMIAIVGVTMVFGLGKIILDLLQPIFEFPDNLISTFQTLKWPLTIVALLFIMMMIYWLVPNAKVKLRSTLPGAVFSTIGWMLLSQVFGLYARYFTAKISGYQIIGSFIVLMIWLNLAATVVILGGIINAVVEEYVTGQEIRTRKDPVERISSKIEDTFTNKEK</sequence>
<proteinExistence type="predicted"/>
<name>A0A242A8N4_9ENTE</name>
<evidence type="ECO:0000313" key="8">
    <source>
        <dbReference type="Proteomes" id="UP000195043"/>
    </source>
</evidence>
<evidence type="ECO:0000256" key="6">
    <source>
        <dbReference type="SAM" id="Phobius"/>
    </source>
</evidence>
<comment type="subcellular location">
    <subcellularLocation>
        <location evidence="1">Cell membrane</location>
        <topology evidence="1">Multi-pass membrane protein</topology>
    </subcellularLocation>
</comment>
<evidence type="ECO:0000256" key="3">
    <source>
        <dbReference type="ARBA" id="ARBA00022692"/>
    </source>
</evidence>
<evidence type="ECO:0000256" key="5">
    <source>
        <dbReference type="ARBA" id="ARBA00023136"/>
    </source>
</evidence>
<evidence type="ECO:0000256" key="4">
    <source>
        <dbReference type="ARBA" id="ARBA00022989"/>
    </source>
</evidence>
<dbReference type="GO" id="GO:0005886">
    <property type="term" value="C:plasma membrane"/>
    <property type="evidence" value="ECO:0007669"/>
    <property type="project" value="UniProtKB-SubCell"/>
</dbReference>
<dbReference type="InterPro" id="IPR017039">
    <property type="entry name" value="Virul_fac_BrkB"/>
</dbReference>
<dbReference type="STRING" id="1834191.A5886_002347"/>
<dbReference type="AlphaFoldDB" id="A0A242A8N4"/>
<feature type="transmembrane region" description="Helical" evidence="6">
    <location>
        <begin position="136"/>
        <end position="163"/>
    </location>
</feature>
<keyword evidence="8" id="KW-1185">Reference proteome</keyword>
<dbReference type="Proteomes" id="UP000195043">
    <property type="component" value="Unassembled WGS sequence"/>
</dbReference>
<accession>A0A242A8N4</accession>
<evidence type="ECO:0000313" key="7">
    <source>
        <dbReference type="EMBL" id="OTN77250.1"/>
    </source>
</evidence>
<reference evidence="7 8" key="1">
    <citation type="submission" date="2017-05" db="EMBL/GenBank/DDBJ databases">
        <title>The Genome Sequence of Enterococcus sp. 8G7_MSG3316.</title>
        <authorList>
            <consortium name="The Broad Institute Genomics Platform"/>
            <consortium name="The Broad Institute Genomic Center for Infectious Diseases"/>
            <person name="Earl A."/>
            <person name="Manson A."/>
            <person name="Schwartman J."/>
            <person name="Gilmore M."/>
            <person name="Abouelleil A."/>
            <person name="Cao P."/>
            <person name="Chapman S."/>
            <person name="Cusick C."/>
            <person name="Shea T."/>
            <person name="Young S."/>
            <person name="Neafsey D."/>
            <person name="Nusbaum C."/>
            <person name="Birren B."/>
        </authorList>
    </citation>
    <scope>NUCLEOTIDE SEQUENCE [LARGE SCALE GENOMIC DNA]</scope>
    <source>
        <strain evidence="7 8">8G7_MSG3316</strain>
    </source>
</reference>
<dbReference type="Pfam" id="PF03631">
    <property type="entry name" value="Virul_fac_BrkB"/>
    <property type="match status" value="1"/>
</dbReference>
<organism evidence="7 8">
    <name type="scientific">Candidatus Enterococcus testudinis</name>
    <dbReference type="NCBI Taxonomy" id="1834191"/>
    <lineage>
        <taxon>Bacteria</taxon>
        <taxon>Bacillati</taxon>
        <taxon>Bacillota</taxon>
        <taxon>Bacilli</taxon>
        <taxon>Lactobacillales</taxon>
        <taxon>Enterococcaceae</taxon>
        <taxon>Enterococcus</taxon>
    </lineage>
</organism>
<dbReference type="NCBIfam" id="TIGR00765">
    <property type="entry name" value="yihY_not_rbn"/>
    <property type="match status" value="1"/>
</dbReference>
<feature type="transmembrane region" description="Helical" evidence="6">
    <location>
        <begin position="247"/>
        <end position="275"/>
    </location>
</feature>
<feature type="transmembrane region" description="Helical" evidence="6">
    <location>
        <begin position="183"/>
        <end position="202"/>
    </location>
</feature>
<keyword evidence="5 6" id="KW-0472">Membrane</keyword>
<keyword evidence="4 6" id="KW-1133">Transmembrane helix</keyword>
<feature type="transmembrane region" description="Helical" evidence="6">
    <location>
        <begin position="96"/>
        <end position="115"/>
    </location>
</feature>
<dbReference type="RefSeq" id="WP_086275298.1">
    <property type="nucleotide sequence ID" value="NZ_NGKU01000001.1"/>
</dbReference>
<feature type="transmembrane region" description="Helical" evidence="6">
    <location>
        <begin position="214"/>
        <end position="235"/>
    </location>
</feature>
<comment type="caution">
    <text evidence="7">The sequence shown here is derived from an EMBL/GenBank/DDBJ whole genome shotgun (WGS) entry which is preliminary data.</text>
</comment>
<gene>
    <name evidence="7" type="ORF">A5886_002347</name>
</gene>